<organism evidence="1 2">
    <name type="scientific">Chryseolinea lacunae</name>
    <dbReference type="NCBI Taxonomy" id="2801331"/>
    <lineage>
        <taxon>Bacteria</taxon>
        <taxon>Pseudomonadati</taxon>
        <taxon>Bacteroidota</taxon>
        <taxon>Cytophagia</taxon>
        <taxon>Cytophagales</taxon>
        <taxon>Fulvivirgaceae</taxon>
        <taxon>Chryseolinea</taxon>
    </lineage>
</organism>
<comment type="caution">
    <text evidence="1">The sequence shown here is derived from an EMBL/GenBank/DDBJ whole genome shotgun (WGS) entry which is preliminary data.</text>
</comment>
<evidence type="ECO:0000313" key="2">
    <source>
        <dbReference type="Proteomes" id="UP000613030"/>
    </source>
</evidence>
<reference evidence="1 2" key="1">
    <citation type="submission" date="2021-01" db="EMBL/GenBank/DDBJ databases">
        <title>Chryseolinea sp. Jin1 Genome sequencing and assembly.</title>
        <authorList>
            <person name="Kim I."/>
        </authorList>
    </citation>
    <scope>NUCLEOTIDE SEQUENCE [LARGE SCALE GENOMIC DNA]</scope>
    <source>
        <strain evidence="1 2">Jin1</strain>
    </source>
</reference>
<evidence type="ECO:0000313" key="1">
    <source>
        <dbReference type="EMBL" id="MBL0742740.1"/>
    </source>
</evidence>
<dbReference type="EMBL" id="JAERRB010000005">
    <property type="protein sequence ID" value="MBL0742740.1"/>
    <property type="molecule type" value="Genomic_DNA"/>
</dbReference>
<keyword evidence="2" id="KW-1185">Reference proteome</keyword>
<sequence length="392" mass="45829">MKTLHLIGHMHKWNLDSHFKNGVGDGFIFCAYSFPYGYFDHETMNDYPMNEVLAKSMIDLQYYGKKESGNINKGKLSTYPFHPAANPDSEQQTEVYIENAIRAGIRYQISIGLNNIVIPNFYENDDLDKLIIVIKNINSWLVSNKVDGKKYYMTIPIANHTVIDASKMDKLLYSLTDIDIQYDGYYIVCEARPEHRQKISTDFKYLNNLSRFLSVLKKQKFETIYSYANWDVLIFLAVTNIDFITIASYENLRNFSIRRFLINEDGGPSKGWYFSEKILNFIKAQLIDLVRSQGGLKVIKNEKNIFSDSCLEEYYAWSNQKPDVHKNYLLSIDRLLKKVASIADLNERKKYVLSLIEDAIHAYRKLEEKKIFLTDESKNYHLETWKSFLLTK</sequence>
<name>A0ABS1KTH2_9BACT</name>
<protein>
    <recommendedName>
        <fullName evidence="3">Glycoside hydrolase family 57 N-terminal domain-containing protein</fullName>
    </recommendedName>
</protein>
<proteinExistence type="predicted"/>
<evidence type="ECO:0008006" key="3">
    <source>
        <dbReference type="Google" id="ProtNLM"/>
    </source>
</evidence>
<dbReference type="Proteomes" id="UP000613030">
    <property type="component" value="Unassembled WGS sequence"/>
</dbReference>
<dbReference type="RefSeq" id="WP_202011307.1">
    <property type="nucleotide sequence ID" value="NZ_JAERRB010000005.1"/>
</dbReference>
<accession>A0ABS1KTH2</accession>
<gene>
    <name evidence="1" type="ORF">JI741_16055</name>
</gene>